<evidence type="ECO:0000313" key="1">
    <source>
        <dbReference type="EMBL" id="TXC65665.1"/>
    </source>
</evidence>
<protein>
    <submittedName>
        <fullName evidence="1">DUF934 domain-containing protein</fullName>
    </submittedName>
</protein>
<keyword evidence="2" id="KW-1185">Reference proteome</keyword>
<comment type="caution">
    <text evidence="1">The sequence shown here is derived from an EMBL/GenBank/DDBJ whole genome shotgun (WGS) entry which is preliminary data.</text>
</comment>
<accession>A0A5C6U1U0</accession>
<dbReference type="EMBL" id="VOPW01000001">
    <property type="protein sequence ID" value="TXC65665.1"/>
    <property type="molecule type" value="Genomic_DNA"/>
</dbReference>
<organism evidence="1 2">
    <name type="scientific">Piscinibacter aquaticus</name>
    <dbReference type="NCBI Taxonomy" id="392597"/>
    <lineage>
        <taxon>Bacteria</taxon>
        <taxon>Pseudomonadati</taxon>
        <taxon>Pseudomonadota</taxon>
        <taxon>Betaproteobacteria</taxon>
        <taxon>Burkholderiales</taxon>
        <taxon>Sphaerotilaceae</taxon>
        <taxon>Piscinibacter</taxon>
    </lineage>
</organism>
<dbReference type="InterPro" id="IPR008318">
    <property type="entry name" value="UCP030820"/>
</dbReference>
<name>A0A5C6U1U0_9BURK</name>
<sequence length="180" mass="19722">MRFIDIHKDRWHALGGEDGPPVSINPDPYLLLDSVQWHAVRAHWPQGVPVGLKLANDDEVEAVAADLPRFGLVALHFPKWVDGRAYSRCRLLRSRYRFAGELRATGEVLVDMVPLLARTGFDAAVLRADQSIDAAQRALAFFPAHYQGDTADNRPLFAKPGAAEQAVSKAAEFVNAGAAI</sequence>
<dbReference type="PIRSF" id="PIRSF030820">
    <property type="entry name" value="UCP030820"/>
    <property type="match status" value="1"/>
</dbReference>
<dbReference type="AlphaFoldDB" id="A0A5C6U1U0"/>
<dbReference type="Proteomes" id="UP000321832">
    <property type="component" value="Unassembled WGS sequence"/>
</dbReference>
<proteinExistence type="predicted"/>
<dbReference type="Pfam" id="PF06073">
    <property type="entry name" value="DUF934"/>
    <property type="match status" value="1"/>
</dbReference>
<reference evidence="1 2" key="1">
    <citation type="submission" date="2019-08" db="EMBL/GenBank/DDBJ databases">
        <authorList>
            <person name="Khan S.A."/>
            <person name="Jeon C.O."/>
            <person name="Jeong S.E."/>
        </authorList>
    </citation>
    <scope>NUCLEOTIDE SEQUENCE [LARGE SCALE GENOMIC DNA]</scope>
    <source>
        <strain evidence="2">IMCC1728</strain>
    </source>
</reference>
<gene>
    <name evidence="1" type="ORF">FSC37_05155</name>
</gene>
<evidence type="ECO:0000313" key="2">
    <source>
        <dbReference type="Proteomes" id="UP000321832"/>
    </source>
</evidence>